<dbReference type="SUPFAM" id="SSF52540">
    <property type="entry name" value="P-loop containing nucleoside triphosphate hydrolases"/>
    <property type="match status" value="1"/>
</dbReference>
<organism evidence="2 3">
    <name type="scientific">Methylobacterium tardum</name>
    <dbReference type="NCBI Taxonomy" id="374432"/>
    <lineage>
        <taxon>Bacteria</taxon>
        <taxon>Pseudomonadati</taxon>
        <taxon>Pseudomonadota</taxon>
        <taxon>Alphaproteobacteria</taxon>
        <taxon>Hyphomicrobiales</taxon>
        <taxon>Methylobacteriaceae</taxon>
        <taxon>Methylobacterium</taxon>
    </lineage>
</organism>
<accession>A0AA37TAX8</accession>
<dbReference type="Proteomes" id="UP001157440">
    <property type="component" value="Unassembled WGS sequence"/>
</dbReference>
<proteinExistence type="predicted"/>
<dbReference type="RefSeq" id="WP_192708331.1">
    <property type="nucleotide sequence ID" value="NZ_BPQZ01000012.1"/>
</dbReference>
<name>A0AA37TAX8_9HYPH</name>
<dbReference type="EMBL" id="BSPL01000005">
    <property type="protein sequence ID" value="GLS68527.1"/>
    <property type="molecule type" value="Genomic_DNA"/>
</dbReference>
<sequence length="259" mass="27227">MGLDPADEAERQPARSESRERLAALRARLAPPVDGRDRRPVLPLGLPALDTHLPGGGLVLGPPHEIAPAEPADAIAALGFALALCARHLALEPGEALIAAAPGQPLPYGHGLAGLGLDPGRLLLLEAGSDAEVFRALEAALHARALTALIGLLRDGMPLKPGRRLQLAAEGSAPPLLLILRPAPAGLPNGAATRWRIAAAPAARDRFGTLDRPRWRARLERCRNGRGGDWLLEWDHAAHRLHLPEPLAGDAAATGRSRA</sequence>
<dbReference type="Gene3D" id="3.40.50.300">
    <property type="entry name" value="P-loop containing nucleotide triphosphate hydrolases"/>
    <property type="match status" value="1"/>
</dbReference>
<gene>
    <name evidence="2" type="primary">imuA</name>
    <name evidence="2" type="ORF">GCM10007890_05390</name>
</gene>
<protein>
    <submittedName>
        <fullName evidence="2">Protein ImuA</fullName>
    </submittedName>
</protein>
<dbReference type="AlphaFoldDB" id="A0AA37TAX8"/>
<comment type="caution">
    <text evidence="2">The sequence shown here is derived from an EMBL/GenBank/DDBJ whole genome shotgun (WGS) entry which is preliminary data.</text>
</comment>
<evidence type="ECO:0000313" key="2">
    <source>
        <dbReference type="EMBL" id="GLS68527.1"/>
    </source>
</evidence>
<evidence type="ECO:0000313" key="3">
    <source>
        <dbReference type="Proteomes" id="UP001157440"/>
    </source>
</evidence>
<feature type="region of interest" description="Disordered" evidence="1">
    <location>
        <begin position="1"/>
        <end position="36"/>
    </location>
</feature>
<dbReference type="InterPro" id="IPR027417">
    <property type="entry name" value="P-loop_NTPase"/>
</dbReference>
<feature type="compositionally biased region" description="Basic and acidic residues" evidence="1">
    <location>
        <begin position="8"/>
        <end position="23"/>
    </location>
</feature>
<evidence type="ECO:0000256" key="1">
    <source>
        <dbReference type="SAM" id="MobiDB-lite"/>
    </source>
</evidence>
<keyword evidence="3" id="KW-1185">Reference proteome</keyword>
<reference evidence="3" key="1">
    <citation type="journal article" date="2019" name="Int. J. Syst. Evol. Microbiol.">
        <title>The Global Catalogue of Microorganisms (GCM) 10K type strain sequencing project: providing services to taxonomists for standard genome sequencing and annotation.</title>
        <authorList>
            <consortium name="The Broad Institute Genomics Platform"/>
            <consortium name="The Broad Institute Genome Sequencing Center for Infectious Disease"/>
            <person name="Wu L."/>
            <person name="Ma J."/>
        </authorList>
    </citation>
    <scope>NUCLEOTIDE SEQUENCE [LARGE SCALE GENOMIC DNA]</scope>
    <source>
        <strain evidence="3">NBRC 103632</strain>
    </source>
</reference>